<dbReference type="EMBL" id="JAUIZM010000010">
    <property type="protein sequence ID" value="KAK1361498.1"/>
    <property type="molecule type" value="Genomic_DNA"/>
</dbReference>
<name>A0AAD8H899_9APIA</name>
<proteinExistence type="predicted"/>
<keyword evidence="2" id="KW-1185">Reference proteome</keyword>
<gene>
    <name evidence="1" type="ORF">POM88_045972</name>
</gene>
<evidence type="ECO:0000313" key="2">
    <source>
        <dbReference type="Proteomes" id="UP001237642"/>
    </source>
</evidence>
<dbReference type="PANTHER" id="PTHR33116:SF75">
    <property type="entry name" value="RIBONUCLEASE H PROTEIN"/>
    <property type="match status" value="1"/>
</dbReference>
<evidence type="ECO:0008006" key="3">
    <source>
        <dbReference type="Google" id="ProtNLM"/>
    </source>
</evidence>
<sequence>MRMKLLAWNKICTPKEAGGLGLVPLKVKNMAMMGKWVSRWNTERRWIKDLQSLVTSLVFGNALYKENFKWRIKSGSDCLFWEDIWYQHRALKDTFKMLYQLSRWHHIEVHSGILPTRSLLANRIKVNFGSTLCNFCNNADETVEHLFWNCTVTRAIWLRILKWWSHKFINELSSFGEIWDTARWFKESSLKKVWKTVIAAFLWTCWLARNEIIFRGAKLEVETLFFMIKGRVKEWLLAANLLLEAVSSWWEQNPT</sequence>
<reference evidence="1" key="1">
    <citation type="submission" date="2023-02" db="EMBL/GenBank/DDBJ databases">
        <title>Genome of toxic invasive species Heracleum sosnowskyi carries increased number of genes despite the absence of recent whole-genome duplications.</title>
        <authorList>
            <person name="Schelkunov M."/>
            <person name="Shtratnikova V."/>
            <person name="Makarenko M."/>
            <person name="Klepikova A."/>
            <person name="Omelchenko D."/>
            <person name="Novikova G."/>
            <person name="Obukhova E."/>
            <person name="Bogdanov V."/>
            <person name="Penin A."/>
            <person name="Logacheva M."/>
        </authorList>
    </citation>
    <scope>NUCLEOTIDE SEQUENCE</scope>
    <source>
        <strain evidence="1">Hsosn_3</strain>
        <tissue evidence="1">Leaf</tissue>
    </source>
</reference>
<accession>A0AAD8H899</accession>
<organism evidence="1 2">
    <name type="scientific">Heracleum sosnowskyi</name>
    <dbReference type="NCBI Taxonomy" id="360622"/>
    <lineage>
        <taxon>Eukaryota</taxon>
        <taxon>Viridiplantae</taxon>
        <taxon>Streptophyta</taxon>
        <taxon>Embryophyta</taxon>
        <taxon>Tracheophyta</taxon>
        <taxon>Spermatophyta</taxon>
        <taxon>Magnoliopsida</taxon>
        <taxon>eudicotyledons</taxon>
        <taxon>Gunneridae</taxon>
        <taxon>Pentapetalae</taxon>
        <taxon>asterids</taxon>
        <taxon>campanulids</taxon>
        <taxon>Apiales</taxon>
        <taxon>Apiaceae</taxon>
        <taxon>Apioideae</taxon>
        <taxon>apioid superclade</taxon>
        <taxon>Tordylieae</taxon>
        <taxon>Tordyliinae</taxon>
        <taxon>Heracleum</taxon>
    </lineage>
</organism>
<dbReference type="PANTHER" id="PTHR33116">
    <property type="entry name" value="REVERSE TRANSCRIPTASE ZINC-BINDING DOMAIN-CONTAINING PROTEIN-RELATED-RELATED"/>
    <property type="match status" value="1"/>
</dbReference>
<reference evidence="1" key="2">
    <citation type="submission" date="2023-05" db="EMBL/GenBank/DDBJ databases">
        <authorList>
            <person name="Schelkunov M.I."/>
        </authorList>
    </citation>
    <scope>NUCLEOTIDE SEQUENCE</scope>
    <source>
        <strain evidence="1">Hsosn_3</strain>
        <tissue evidence="1">Leaf</tissue>
    </source>
</reference>
<protein>
    <recommendedName>
        <fullName evidence="3">Reverse transcriptase zinc-binding domain-containing protein</fullName>
    </recommendedName>
</protein>
<dbReference type="Proteomes" id="UP001237642">
    <property type="component" value="Unassembled WGS sequence"/>
</dbReference>
<evidence type="ECO:0000313" key="1">
    <source>
        <dbReference type="EMBL" id="KAK1361498.1"/>
    </source>
</evidence>
<dbReference type="AlphaFoldDB" id="A0AAD8H899"/>
<comment type="caution">
    <text evidence="1">The sequence shown here is derived from an EMBL/GenBank/DDBJ whole genome shotgun (WGS) entry which is preliminary data.</text>
</comment>